<protein>
    <submittedName>
        <fullName evidence="2">2678_t:CDS:1</fullName>
    </submittedName>
</protein>
<evidence type="ECO:0000313" key="2">
    <source>
        <dbReference type="EMBL" id="CAG8466220.1"/>
    </source>
</evidence>
<feature type="non-terminal residue" evidence="2">
    <location>
        <position position="136"/>
    </location>
</feature>
<name>A0A9N8VZW0_9GLOM</name>
<dbReference type="AlphaFoldDB" id="A0A9N8VZW0"/>
<gene>
    <name evidence="2" type="ORF">DERYTH_LOCUS1241</name>
</gene>
<organism evidence="2 3">
    <name type="scientific">Dentiscutata erythropus</name>
    <dbReference type="NCBI Taxonomy" id="1348616"/>
    <lineage>
        <taxon>Eukaryota</taxon>
        <taxon>Fungi</taxon>
        <taxon>Fungi incertae sedis</taxon>
        <taxon>Mucoromycota</taxon>
        <taxon>Glomeromycotina</taxon>
        <taxon>Glomeromycetes</taxon>
        <taxon>Diversisporales</taxon>
        <taxon>Gigasporaceae</taxon>
        <taxon>Dentiscutata</taxon>
    </lineage>
</organism>
<reference evidence="2" key="1">
    <citation type="submission" date="2021-06" db="EMBL/GenBank/DDBJ databases">
        <authorList>
            <person name="Kallberg Y."/>
            <person name="Tangrot J."/>
            <person name="Rosling A."/>
        </authorList>
    </citation>
    <scope>NUCLEOTIDE SEQUENCE</scope>
    <source>
        <strain evidence="2">MA453B</strain>
    </source>
</reference>
<feature type="region of interest" description="Disordered" evidence="1">
    <location>
        <begin position="117"/>
        <end position="136"/>
    </location>
</feature>
<evidence type="ECO:0000256" key="1">
    <source>
        <dbReference type="SAM" id="MobiDB-lite"/>
    </source>
</evidence>
<keyword evidence="3" id="KW-1185">Reference proteome</keyword>
<accession>A0A9N8VZW0</accession>
<dbReference type="OrthoDB" id="2429061at2759"/>
<feature type="compositionally biased region" description="Pro residues" evidence="1">
    <location>
        <begin position="120"/>
        <end position="136"/>
    </location>
</feature>
<dbReference type="EMBL" id="CAJVPY010000329">
    <property type="protein sequence ID" value="CAG8466220.1"/>
    <property type="molecule type" value="Genomic_DNA"/>
</dbReference>
<sequence length="136" mass="15297">TNSVPKKKFPERKRVFKREKIGWNLSVKKIDTFFERQDTRGYKFEIDPRGNVFIVEMEKAEHASAVARLIKYFEVPNGGVADNHPIDVLGSSAHYQPRGRGKPSAPDIAIYPGLTIIPKSPIPAPPPQHRTAPRPS</sequence>
<dbReference type="Proteomes" id="UP000789405">
    <property type="component" value="Unassembled WGS sequence"/>
</dbReference>
<proteinExistence type="predicted"/>
<comment type="caution">
    <text evidence="2">The sequence shown here is derived from an EMBL/GenBank/DDBJ whole genome shotgun (WGS) entry which is preliminary data.</text>
</comment>
<evidence type="ECO:0000313" key="3">
    <source>
        <dbReference type="Proteomes" id="UP000789405"/>
    </source>
</evidence>